<feature type="transmembrane region" description="Helical" evidence="6">
    <location>
        <begin position="351"/>
        <end position="370"/>
    </location>
</feature>
<reference evidence="7 8" key="1">
    <citation type="submission" date="2019-03" db="EMBL/GenBank/DDBJ databases">
        <title>Genomic Encyclopedia of Type Strains, Phase IV (KMG-IV): sequencing the most valuable type-strain genomes for metagenomic binning, comparative biology and taxonomic classification.</title>
        <authorList>
            <person name="Goeker M."/>
        </authorList>
    </citation>
    <scope>NUCLEOTIDE SEQUENCE [LARGE SCALE GENOMIC DNA]</scope>
    <source>
        <strain evidence="7 8">DSM 13587</strain>
    </source>
</reference>
<dbReference type="InterPro" id="IPR002293">
    <property type="entry name" value="AA/rel_permease1"/>
</dbReference>
<name>A0A4R3MQL7_9GAMM</name>
<gene>
    <name evidence="7" type="ORF">EDC35_11313</name>
</gene>
<dbReference type="PIRSF" id="PIRSF006060">
    <property type="entry name" value="AA_transporter"/>
    <property type="match status" value="1"/>
</dbReference>
<dbReference type="PANTHER" id="PTHR43243">
    <property type="entry name" value="INNER MEMBRANE TRANSPORTER YGJI-RELATED"/>
    <property type="match status" value="1"/>
</dbReference>
<evidence type="ECO:0000256" key="6">
    <source>
        <dbReference type="SAM" id="Phobius"/>
    </source>
</evidence>
<evidence type="ECO:0000256" key="1">
    <source>
        <dbReference type="ARBA" id="ARBA00004141"/>
    </source>
</evidence>
<dbReference type="Proteomes" id="UP000295717">
    <property type="component" value="Unassembled WGS sequence"/>
</dbReference>
<comment type="subcellular location">
    <subcellularLocation>
        <location evidence="1">Membrane</location>
        <topology evidence="1">Multi-pass membrane protein</topology>
    </subcellularLocation>
</comment>
<evidence type="ECO:0000313" key="7">
    <source>
        <dbReference type="EMBL" id="TCT18195.1"/>
    </source>
</evidence>
<dbReference type="Gene3D" id="1.20.1740.10">
    <property type="entry name" value="Amino acid/polyamine transporter I"/>
    <property type="match status" value="1"/>
</dbReference>
<keyword evidence="8" id="KW-1185">Reference proteome</keyword>
<feature type="transmembrane region" description="Helical" evidence="6">
    <location>
        <begin position="299"/>
        <end position="323"/>
    </location>
</feature>
<feature type="transmembrane region" description="Helical" evidence="6">
    <location>
        <begin position="186"/>
        <end position="203"/>
    </location>
</feature>
<dbReference type="RefSeq" id="WP_132978587.1">
    <property type="nucleotide sequence ID" value="NZ_SMAO01000013.1"/>
</dbReference>
<keyword evidence="3 6" id="KW-0812">Transmembrane</keyword>
<dbReference type="GO" id="GO:0016020">
    <property type="term" value="C:membrane"/>
    <property type="evidence" value="ECO:0007669"/>
    <property type="project" value="UniProtKB-SubCell"/>
</dbReference>
<feature type="transmembrane region" description="Helical" evidence="6">
    <location>
        <begin position="215"/>
        <end position="234"/>
    </location>
</feature>
<accession>A0A4R3MQL7</accession>
<dbReference type="AlphaFoldDB" id="A0A4R3MQL7"/>
<dbReference type="EMBL" id="SMAO01000013">
    <property type="protein sequence ID" value="TCT18195.1"/>
    <property type="molecule type" value="Genomic_DNA"/>
</dbReference>
<protein>
    <submittedName>
        <fullName evidence="7">Amino acid/polyamine/organocation transporter (APC superfamily)</fullName>
    </submittedName>
</protein>
<dbReference type="OrthoDB" id="9804700at2"/>
<keyword evidence="2" id="KW-0813">Transport</keyword>
<evidence type="ECO:0000256" key="4">
    <source>
        <dbReference type="ARBA" id="ARBA00022989"/>
    </source>
</evidence>
<organism evidence="7 8">
    <name type="scientific">Thiobaca trueperi</name>
    <dbReference type="NCBI Taxonomy" id="127458"/>
    <lineage>
        <taxon>Bacteria</taxon>
        <taxon>Pseudomonadati</taxon>
        <taxon>Pseudomonadota</taxon>
        <taxon>Gammaproteobacteria</taxon>
        <taxon>Chromatiales</taxon>
        <taxon>Chromatiaceae</taxon>
        <taxon>Thiobaca</taxon>
    </lineage>
</organism>
<dbReference type="PANTHER" id="PTHR43243:SF4">
    <property type="entry name" value="CATIONIC AMINO ACID TRANSPORTER 4"/>
    <property type="match status" value="1"/>
</dbReference>
<feature type="transmembrane region" description="Helical" evidence="6">
    <location>
        <begin position="103"/>
        <end position="127"/>
    </location>
</feature>
<dbReference type="GO" id="GO:0015171">
    <property type="term" value="F:amino acid transmembrane transporter activity"/>
    <property type="evidence" value="ECO:0007669"/>
    <property type="project" value="TreeGrafter"/>
</dbReference>
<keyword evidence="4 6" id="KW-1133">Transmembrane helix</keyword>
<feature type="transmembrane region" description="Helical" evidence="6">
    <location>
        <begin position="376"/>
        <end position="396"/>
    </location>
</feature>
<evidence type="ECO:0000256" key="5">
    <source>
        <dbReference type="ARBA" id="ARBA00023136"/>
    </source>
</evidence>
<feature type="transmembrane region" description="Helical" evidence="6">
    <location>
        <begin position="255"/>
        <end position="279"/>
    </location>
</feature>
<sequence length="475" mass="49661">MRASELLRTKAINADHVAHGSGLRRILGPLDLTLLGIGAVIGAGIFVLTGVAAATKAGPAIVLSYVVAGFACAFAAMAYAELAAAIGGCGSAYGYTYAGMGELIAWVIGWDLILEYSVAVSAVAIGWSGYANTALEAVGLGLPPELLRGPLEGGLVNLPAFVIVLVLGLLLAVGVRESARVNAAMVFIKLLAITVFVVIASSHVEPANWTPFMPFGWGGMMGGAALVIFAYLGFDAVSTAAEEARNPQRDLPIGILASLAVCTLLYILVAGLLTGVAHYSTLNVSDPVAEVILRLGYPWGAGLVAAGAIAGLTTVMLAMYYGLTRVFLAIARDGLLPPLFARIDRRTQTPLTVILATGFAMAFIAGFTPIGAVAKLVNLGTLAAFFLVSVGVLVLRRRHPDLPRPFRIPFSPLFPLLGAFFCLILAVSLPWQTWAAFGVWLAIGLVIYFVYSRHHSALAVNPESLGNDSLRSQAS</sequence>
<comment type="caution">
    <text evidence="7">The sequence shown here is derived from an EMBL/GenBank/DDBJ whole genome shotgun (WGS) entry which is preliminary data.</text>
</comment>
<keyword evidence="5 6" id="KW-0472">Membrane</keyword>
<evidence type="ECO:0000256" key="3">
    <source>
        <dbReference type="ARBA" id="ARBA00022692"/>
    </source>
</evidence>
<feature type="transmembrane region" description="Helical" evidence="6">
    <location>
        <begin position="32"/>
        <end position="54"/>
    </location>
</feature>
<evidence type="ECO:0000313" key="8">
    <source>
        <dbReference type="Proteomes" id="UP000295717"/>
    </source>
</evidence>
<feature type="transmembrane region" description="Helical" evidence="6">
    <location>
        <begin position="60"/>
        <end position="82"/>
    </location>
</feature>
<feature type="transmembrane region" description="Helical" evidence="6">
    <location>
        <begin position="408"/>
        <end position="427"/>
    </location>
</feature>
<dbReference type="Pfam" id="PF13520">
    <property type="entry name" value="AA_permease_2"/>
    <property type="match status" value="1"/>
</dbReference>
<feature type="transmembrane region" description="Helical" evidence="6">
    <location>
        <begin position="433"/>
        <end position="451"/>
    </location>
</feature>
<evidence type="ECO:0000256" key="2">
    <source>
        <dbReference type="ARBA" id="ARBA00022448"/>
    </source>
</evidence>
<proteinExistence type="predicted"/>
<feature type="transmembrane region" description="Helical" evidence="6">
    <location>
        <begin position="154"/>
        <end position="174"/>
    </location>
</feature>